<dbReference type="OrthoDB" id="10261408at2759"/>
<gene>
    <name evidence="2" type="ORF">TNCT_216161</name>
</gene>
<dbReference type="Pfam" id="PF00651">
    <property type="entry name" value="BTB"/>
    <property type="match status" value="1"/>
</dbReference>
<dbReference type="InterPro" id="IPR000210">
    <property type="entry name" value="BTB/POZ_dom"/>
</dbReference>
<organism evidence="2 3">
    <name type="scientific">Trichonephila clavata</name>
    <name type="common">Joro spider</name>
    <name type="synonym">Nephila clavata</name>
    <dbReference type="NCBI Taxonomy" id="2740835"/>
    <lineage>
        <taxon>Eukaryota</taxon>
        <taxon>Metazoa</taxon>
        <taxon>Ecdysozoa</taxon>
        <taxon>Arthropoda</taxon>
        <taxon>Chelicerata</taxon>
        <taxon>Arachnida</taxon>
        <taxon>Araneae</taxon>
        <taxon>Araneomorphae</taxon>
        <taxon>Entelegynae</taxon>
        <taxon>Araneoidea</taxon>
        <taxon>Nephilidae</taxon>
        <taxon>Trichonephila</taxon>
    </lineage>
</organism>
<evidence type="ECO:0000313" key="3">
    <source>
        <dbReference type="Proteomes" id="UP000887116"/>
    </source>
</evidence>
<dbReference type="AlphaFoldDB" id="A0A8X6KPE8"/>
<reference evidence="2" key="1">
    <citation type="submission" date="2020-07" db="EMBL/GenBank/DDBJ databases">
        <title>Multicomponent nature underlies the extraordinary mechanical properties of spider dragline silk.</title>
        <authorList>
            <person name="Kono N."/>
            <person name="Nakamura H."/>
            <person name="Mori M."/>
            <person name="Yoshida Y."/>
            <person name="Ohtoshi R."/>
            <person name="Malay A.D."/>
            <person name="Moran D.A.P."/>
            <person name="Tomita M."/>
            <person name="Numata K."/>
            <person name="Arakawa K."/>
        </authorList>
    </citation>
    <scope>NUCLEOTIDE SEQUENCE</scope>
</reference>
<dbReference type="EMBL" id="BMAO01012292">
    <property type="protein sequence ID" value="GFQ80389.1"/>
    <property type="molecule type" value="Genomic_DNA"/>
</dbReference>
<protein>
    <recommendedName>
        <fullName evidence="1">BTB domain-containing protein</fullName>
    </recommendedName>
</protein>
<dbReference type="SMART" id="SM00225">
    <property type="entry name" value="BTB"/>
    <property type="match status" value="2"/>
</dbReference>
<keyword evidence="3" id="KW-1185">Reference proteome</keyword>
<dbReference type="Proteomes" id="UP000887116">
    <property type="component" value="Unassembled WGS sequence"/>
</dbReference>
<name>A0A8X6KPE8_TRICU</name>
<feature type="domain" description="BTB" evidence="1">
    <location>
        <begin position="472"/>
        <end position="539"/>
    </location>
</feature>
<accession>A0A8X6KPE8</accession>
<dbReference type="SUPFAM" id="SSF54695">
    <property type="entry name" value="POZ domain"/>
    <property type="match status" value="2"/>
</dbReference>
<dbReference type="PANTHER" id="PTHR24413">
    <property type="entry name" value="SPECKLE-TYPE POZ PROTEIN"/>
    <property type="match status" value="1"/>
</dbReference>
<dbReference type="Gene3D" id="3.30.710.10">
    <property type="entry name" value="Potassium Channel Kv1.1, Chain A"/>
    <property type="match status" value="2"/>
</dbReference>
<proteinExistence type="predicted"/>
<evidence type="ECO:0000313" key="2">
    <source>
        <dbReference type="EMBL" id="GFQ80389.1"/>
    </source>
</evidence>
<dbReference type="PROSITE" id="PS50097">
    <property type="entry name" value="BTB"/>
    <property type="match status" value="1"/>
</dbReference>
<sequence>MSGQECVGSNFKFVWEIKDFVRNLQTIPFNLDCHQFSLKCIEPTTWSLKLMPLLLIENDYQVSCCVARLSGGDELYKLSVTLTIRVEDEEGNHHFQKNFPPITMEKRGEDVIVLNVIASKTDLENFHYPGSVLLRFNFQVSANRIQTSNFNFSPGLQMLSADMEKLYLSNDLKEATIMVKHSLFYVHLAVLHARWPNFSDYLKQFPDLIIKKDYLDYHRIQLEILIKAAVQESLDIDSTENLYEEEACKVTLILNPEIFNYLLYFTYTGRCNSLEDSVKPNLVKLCQYFEFHKLLEKYQEIPASSSCCTKASKSHYVLDWNQEDGHFWESTCFQPFVQIIEPRKRDDSGLLEVKFMILGDDFIIIFKSLEEDEAVSISCVIKLKYGNSFAFDRTFSGTWIGLKNESFPVKVGVTKSEVLSMMLSIDLTLCYCYNSRHVKNEFYLTSEKTVCPQSLHFYSLDLKELYSFGIKPDMSIIAKGRVLDAHKYILSARSPQFQTELRTKLSHDHKFIHLVSGISYDILKTMLTYVYSGEVGRDEIGDVNGLLKAASRYKLKHLIKICENYLAEERDKNKEE</sequence>
<comment type="caution">
    <text evidence="2">The sequence shown here is derived from an EMBL/GenBank/DDBJ whole genome shotgun (WGS) entry which is preliminary data.</text>
</comment>
<dbReference type="InterPro" id="IPR011333">
    <property type="entry name" value="SKP1/BTB/POZ_sf"/>
</dbReference>
<dbReference type="CDD" id="cd18186">
    <property type="entry name" value="BTB_POZ_ZBTB_KLHL-like"/>
    <property type="match status" value="1"/>
</dbReference>
<evidence type="ECO:0000259" key="1">
    <source>
        <dbReference type="PROSITE" id="PS50097"/>
    </source>
</evidence>